<keyword evidence="3" id="KW-1185">Reference proteome</keyword>
<gene>
    <name evidence="2" type="ORF">ACFY1D_14625</name>
</gene>
<comment type="caution">
    <text evidence="2">The sequence shown here is derived from an EMBL/GenBank/DDBJ whole genome shotgun (WGS) entry which is preliminary data.</text>
</comment>
<accession>A0ABW6UHH4</accession>
<evidence type="ECO:0000313" key="3">
    <source>
        <dbReference type="Proteomes" id="UP001602058"/>
    </source>
</evidence>
<name>A0ABW6UHH4_9ACTN</name>
<feature type="compositionally biased region" description="Basic and acidic residues" evidence="1">
    <location>
        <begin position="145"/>
        <end position="160"/>
    </location>
</feature>
<evidence type="ECO:0000313" key="2">
    <source>
        <dbReference type="EMBL" id="MFF4522647.1"/>
    </source>
</evidence>
<dbReference type="RefSeq" id="WP_387886547.1">
    <property type="nucleotide sequence ID" value="NZ_JBIAWJ010000006.1"/>
</dbReference>
<dbReference type="Proteomes" id="UP001602058">
    <property type="component" value="Unassembled WGS sequence"/>
</dbReference>
<feature type="region of interest" description="Disordered" evidence="1">
    <location>
        <begin position="105"/>
        <end position="160"/>
    </location>
</feature>
<dbReference type="EMBL" id="JBIAWJ010000006">
    <property type="protein sequence ID" value="MFF4522647.1"/>
    <property type="molecule type" value="Genomic_DNA"/>
</dbReference>
<evidence type="ECO:0000256" key="1">
    <source>
        <dbReference type="SAM" id="MobiDB-lite"/>
    </source>
</evidence>
<protein>
    <submittedName>
        <fullName evidence="2">Uncharacterized protein</fullName>
    </submittedName>
</protein>
<reference evidence="2 3" key="1">
    <citation type="submission" date="2024-10" db="EMBL/GenBank/DDBJ databases">
        <title>The Natural Products Discovery Center: Release of the First 8490 Sequenced Strains for Exploring Actinobacteria Biosynthetic Diversity.</title>
        <authorList>
            <person name="Kalkreuter E."/>
            <person name="Kautsar S.A."/>
            <person name="Yang D."/>
            <person name="Bader C.D."/>
            <person name="Teijaro C.N."/>
            <person name="Fluegel L."/>
            <person name="Davis C.M."/>
            <person name="Simpson J.R."/>
            <person name="Lauterbach L."/>
            <person name="Steele A.D."/>
            <person name="Gui C."/>
            <person name="Meng S."/>
            <person name="Li G."/>
            <person name="Viehrig K."/>
            <person name="Ye F."/>
            <person name="Su P."/>
            <person name="Kiefer A.F."/>
            <person name="Nichols A."/>
            <person name="Cepeda A.J."/>
            <person name="Yan W."/>
            <person name="Fan B."/>
            <person name="Jiang Y."/>
            <person name="Adhikari A."/>
            <person name="Zheng C.-J."/>
            <person name="Schuster L."/>
            <person name="Cowan T.M."/>
            <person name="Smanski M.J."/>
            <person name="Chevrette M.G."/>
            <person name="De Carvalho L.P.S."/>
            <person name="Shen B."/>
        </authorList>
    </citation>
    <scope>NUCLEOTIDE SEQUENCE [LARGE SCALE GENOMIC DNA]</scope>
    <source>
        <strain evidence="2 3">NPDC001390</strain>
    </source>
</reference>
<proteinExistence type="predicted"/>
<organism evidence="2 3">
    <name type="scientific">Streptomyces bluensis</name>
    <dbReference type="NCBI Taxonomy" id="33897"/>
    <lineage>
        <taxon>Bacteria</taxon>
        <taxon>Bacillati</taxon>
        <taxon>Actinomycetota</taxon>
        <taxon>Actinomycetes</taxon>
        <taxon>Kitasatosporales</taxon>
        <taxon>Streptomycetaceae</taxon>
        <taxon>Streptomyces</taxon>
    </lineage>
</organism>
<sequence length="160" mass="17430">MGREGVPRLRLVVVADDDTGPRLCSGCGGPLMPSAKAAAVFCSSACRSRHWRRMRRAQARTEAVKVGAMACCPECGASWTIGVDRLVSATYCSPRCRKRSWHRRRTQPGGCEAAHPAVTGPLRAPGPARSMQLRATARKHRRADHRAVKAEAKDSSKARR</sequence>